<comment type="caution">
    <text evidence="2">The sequence shown here is derived from an EMBL/GenBank/DDBJ whole genome shotgun (WGS) entry which is preliminary data.</text>
</comment>
<reference evidence="2 3" key="1">
    <citation type="submission" date="2019-03" db="EMBL/GenBank/DDBJ databases">
        <title>Single cell metagenomics reveals metabolic interactions within the superorganism composed of flagellate Streblomastix strix and complex community of Bacteroidetes bacteria on its surface.</title>
        <authorList>
            <person name="Treitli S.C."/>
            <person name="Kolisko M."/>
            <person name="Husnik F."/>
            <person name="Keeling P."/>
            <person name="Hampl V."/>
        </authorList>
    </citation>
    <scope>NUCLEOTIDE SEQUENCE [LARGE SCALE GENOMIC DNA]</scope>
    <source>
        <strain evidence="2">ST1C</strain>
    </source>
</reference>
<dbReference type="InterPro" id="IPR012349">
    <property type="entry name" value="Split_barrel_FMN-bd"/>
</dbReference>
<dbReference type="Pfam" id="PF16242">
    <property type="entry name" value="Pyrid_ox_like"/>
    <property type="match status" value="1"/>
</dbReference>
<name>A0A5J4WEM8_9EUKA</name>
<proteinExistence type="predicted"/>
<dbReference type="InterPro" id="IPR038725">
    <property type="entry name" value="YdaG_split_barrel_FMN-bd"/>
</dbReference>
<evidence type="ECO:0000313" key="3">
    <source>
        <dbReference type="Proteomes" id="UP000324800"/>
    </source>
</evidence>
<dbReference type="Proteomes" id="UP000324800">
    <property type="component" value="Unassembled WGS sequence"/>
</dbReference>
<dbReference type="PANTHER" id="PTHR34818:SF1">
    <property type="entry name" value="PROTEIN BLI-3"/>
    <property type="match status" value="1"/>
</dbReference>
<accession>A0A5J4WEM8</accession>
<evidence type="ECO:0000313" key="2">
    <source>
        <dbReference type="EMBL" id="KAA6392739.1"/>
    </source>
</evidence>
<sequence length="248" mass="28380">MEMRYKDGIGVYAVTKIGTHKVKQIQSNANVCLIVSDKEKWEQIIVDCVVHVSQCEELKDQAWEDKFLDYEYTGIDDPKLTFITFTPRRIIHHTMTTPPEVLITEPIQYDKDLQIMKDLSKFGECYHLTSVDENKRVHSRIMGFIFFNPILSFTMGSQTGTTKIISLKHNVHSVLTTYRDSSGDTYSIEALIISQTCKEILYTTLNPLYLSTGFKGPDDTAQTVLQINVTKAEYVNVKQYLSGLTQMK</sequence>
<organism evidence="2 3">
    <name type="scientific">Streblomastix strix</name>
    <dbReference type="NCBI Taxonomy" id="222440"/>
    <lineage>
        <taxon>Eukaryota</taxon>
        <taxon>Metamonada</taxon>
        <taxon>Preaxostyla</taxon>
        <taxon>Oxymonadida</taxon>
        <taxon>Streblomastigidae</taxon>
        <taxon>Streblomastix</taxon>
    </lineage>
</organism>
<dbReference type="InterPro" id="IPR052917">
    <property type="entry name" value="Stress-Dev_Protein"/>
</dbReference>
<protein>
    <recommendedName>
        <fullName evidence="1">General stress protein FMN-binding split barrel domain-containing protein</fullName>
    </recommendedName>
</protein>
<dbReference type="SUPFAM" id="SSF50475">
    <property type="entry name" value="FMN-binding split barrel"/>
    <property type="match status" value="2"/>
</dbReference>
<gene>
    <name evidence="2" type="ORF">EZS28_011735</name>
</gene>
<dbReference type="PANTHER" id="PTHR34818">
    <property type="entry name" value="PROTEIN BLI-3"/>
    <property type="match status" value="1"/>
</dbReference>
<dbReference type="EMBL" id="SNRW01002445">
    <property type="protein sequence ID" value="KAA6392739.1"/>
    <property type="molecule type" value="Genomic_DNA"/>
</dbReference>
<dbReference type="AlphaFoldDB" id="A0A5J4WEM8"/>
<evidence type="ECO:0000259" key="1">
    <source>
        <dbReference type="Pfam" id="PF16242"/>
    </source>
</evidence>
<feature type="domain" description="General stress protein FMN-binding split barrel" evidence="1">
    <location>
        <begin position="11"/>
        <end position="87"/>
    </location>
</feature>
<dbReference type="Gene3D" id="2.30.110.10">
    <property type="entry name" value="Electron Transport, Fmn-binding Protein, Chain A"/>
    <property type="match status" value="2"/>
</dbReference>